<dbReference type="GO" id="GO:0007259">
    <property type="term" value="P:cell surface receptor signaling pathway via JAK-STAT"/>
    <property type="evidence" value="ECO:0007669"/>
    <property type="project" value="TreeGrafter"/>
</dbReference>
<accession>A0A2S2Q101</accession>
<dbReference type="InterPro" id="IPR008266">
    <property type="entry name" value="Tyr_kinase_AS"/>
</dbReference>
<evidence type="ECO:0000256" key="6">
    <source>
        <dbReference type="ARBA" id="ARBA00022741"/>
    </source>
</evidence>
<dbReference type="SMART" id="SM00219">
    <property type="entry name" value="TyrKc"/>
    <property type="match status" value="1"/>
</dbReference>
<keyword evidence="10" id="KW-0472">Membrane</keyword>
<evidence type="ECO:0000313" key="18">
    <source>
        <dbReference type="Proteomes" id="UP000694846"/>
    </source>
</evidence>
<feature type="domain" description="Protein kinase" evidence="15">
    <location>
        <begin position="843"/>
        <end position="1110"/>
    </location>
</feature>
<dbReference type="InterPro" id="IPR019748">
    <property type="entry name" value="FERM_central"/>
</dbReference>
<dbReference type="GO" id="GO:0005126">
    <property type="term" value="F:cytokine receptor binding"/>
    <property type="evidence" value="ECO:0007669"/>
    <property type="project" value="TreeGrafter"/>
</dbReference>
<dbReference type="InterPro" id="IPR019749">
    <property type="entry name" value="Band_41_domain"/>
</dbReference>
<dbReference type="FunFam" id="1.10.510.10:FF:001512">
    <property type="entry name" value="Receptor tyrosine-protein kinase erbB-2"/>
    <property type="match status" value="1"/>
</dbReference>
<keyword evidence="4" id="KW-0808">Transferase</keyword>
<gene>
    <name evidence="17" type="primary">JAK2</name>
    <name evidence="19" type="synonym">LOC112688300</name>
    <name evidence="17" type="ORF">g.112637</name>
</gene>
<dbReference type="InterPro" id="IPR051286">
    <property type="entry name" value="JAK"/>
</dbReference>
<dbReference type="InterPro" id="IPR000980">
    <property type="entry name" value="SH2"/>
</dbReference>
<dbReference type="InterPro" id="IPR016251">
    <property type="entry name" value="Tyr_kinase_non-rcpt_Jak/Tyk2"/>
</dbReference>
<dbReference type="Pfam" id="PF00017">
    <property type="entry name" value="SH2"/>
    <property type="match status" value="1"/>
</dbReference>
<dbReference type="SUPFAM" id="SSF56112">
    <property type="entry name" value="Protein kinase-like (PK-like)"/>
    <property type="match status" value="2"/>
</dbReference>
<feature type="domain" description="FERM" evidence="16">
    <location>
        <begin position="5"/>
        <end position="311"/>
    </location>
</feature>
<dbReference type="InterPro" id="IPR000719">
    <property type="entry name" value="Prot_kinase_dom"/>
</dbReference>
<dbReference type="PANTHER" id="PTHR45807:SF7">
    <property type="entry name" value="TYROSINE-PROTEIN KINASE HOPSCOTCH"/>
    <property type="match status" value="1"/>
</dbReference>
<evidence type="ECO:0000256" key="11">
    <source>
        <dbReference type="ARBA" id="ARBA00023137"/>
    </source>
</evidence>
<dbReference type="Gene3D" id="3.30.505.10">
    <property type="entry name" value="SH2 domain"/>
    <property type="match status" value="1"/>
</dbReference>
<dbReference type="GO" id="GO:0004714">
    <property type="term" value="F:transmembrane receptor protein tyrosine kinase activity"/>
    <property type="evidence" value="ECO:0007669"/>
    <property type="project" value="UniProtKB-EC"/>
</dbReference>
<dbReference type="InterPro" id="IPR020635">
    <property type="entry name" value="Tyr_kinase_cat_dom"/>
</dbReference>
<dbReference type="GO" id="GO:0050793">
    <property type="term" value="P:regulation of developmental process"/>
    <property type="evidence" value="ECO:0007669"/>
    <property type="project" value="UniProtKB-ARBA"/>
</dbReference>
<dbReference type="PROSITE" id="PS50011">
    <property type="entry name" value="PROTEIN_KINASE_DOM"/>
    <property type="match status" value="2"/>
</dbReference>
<keyword evidence="8 14" id="KW-0067">ATP-binding</keyword>
<dbReference type="Pfam" id="PF07714">
    <property type="entry name" value="PK_Tyr_Ser-Thr"/>
    <property type="match status" value="2"/>
</dbReference>
<proteinExistence type="predicted"/>
<dbReference type="InterPro" id="IPR001245">
    <property type="entry name" value="Ser-Thr/Tyr_kinase_cat_dom"/>
</dbReference>
<comment type="catalytic activity">
    <reaction evidence="13">
        <text>L-tyrosyl-[protein] + ATP = O-phospho-L-tyrosyl-[protein] + ADP + H(+)</text>
        <dbReference type="Rhea" id="RHEA:10596"/>
        <dbReference type="Rhea" id="RHEA-COMP:10136"/>
        <dbReference type="Rhea" id="RHEA-COMP:20101"/>
        <dbReference type="ChEBI" id="CHEBI:15378"/>
        <dbReference type="ChEBI" id="CHEBI:30616"/>
        <dbReference type="ChEBI" id="CHEBI:46858"/>
        <dbReference type="ChEBI" id="CHEBI:61978"/>
        <dbReference type="ChEBI" id="CHEBI:456216"/>
        <dbReference type="EC" id="2.7.10.2"/>
    </reaction>
</comment>
<name>A0A2S2Q101_9HEMI</name>
<dbReference type="Proteomes" id="UP000694846">
    <property type="component" value="Unplaced"/>
</dbReference>
<dbReference type="SMART" id="SM00295">
    <property type="entry name" value="B41"/>
    <property type="match status" value="1"/>
</dbReference>
<dbReference type="CDD" id="cd00192">
    <property type="entry name" value="PTKc"/>
    <property type="match status" value="1"/>
</dbReference>
<comment type="catalytic activity">
    <reaction evidence="12">
        <text>L-tyrosyl-[protein] + ATP = O-phospho-L-tyrosyl-[protein] + ADP + H(+)</text>
        <dbReference type="Rhea" id="RHEA:10596"/>
        <dbReference type="Rhea" id="RHEA-COMP:10136"/>
        <dbReference type="Rhea" id="RHEA-COMP:20101"/>
        <dbReference type="ChEBI" id="CHEBI:15378"/>
        <dbReference type="ChEBI" id="CHEBI:30616"/>
        <dbReference type="ChEBI" id="CHEBI:46858"/>
        <dbReference type="ChEBI" id="CHEBI:61978"/>
        <dbReference type="ChEBI" id="CHEBI:456216"/>
        <dbReference type="EC" id="2.7.10.1"/>
    </reaction>
</comment>
<keyword evidence="18" id="KW-1185">Reference proteome</keyword>
<feature type="domain" description="Protein kinase" evidence="15">
    <location>
        <begin position="472"/>
        <end position="724"/>
    </location>
</feature>
<dbReference type="GO" id="GO:0005524">
    <property type="term" value="F:ATP binding"/>
    <property type="evidence" value="ECO:0007669"/>
    <property type="project" value="UniProtKB-UniRule"/>
</dbReference>
<evidence type="ECO:0000256" key="14">
    <source>
        <dbReference type="PROSITE-ProRule" id="PRU10141"/>
    </source>
</evidence>
<dbReference type="Gene3D" id="1.10.510.10">
    <property type="entry name" value="Transferase(Phosphotransferase) domain 1"/>
    <property type="match status" value="2"/>
</dbReference>
<dbReference type="PANTHER" id="PTHR45807">
    <property type="entry name" value="TYROSINE-PROTEIN KINASE HOPSCOTCH"/>
    <property type="match status" value="1"/>
</dbReference>
<dbReference type="GO" id="GO:0002009">
    <property type="term" value="P:morphogenesis of an epithelium"/>
    <property type="evidence" value="ECO:0007669"/>
    <property type="project" value="UniProtKB-ARBA"/>
</dbReference>
<dbReference type="SUPFAM" id="SSF55550">
    <property type="entry name" value="SH2 domain"/>
    <property type="match status" value="1"/>
</dbReference>
<evidence type="ECO:0000256" key="12">
    <source>
        <dbReference type="ARBA" id="ARBA00051243"/>
    </source>
</evidence>
<keyword evidence="7 17" id="KW-0418">Kinase</keyword>
<evidence type="ECO:0000313" key="17">
    <source>
        <dbReference type="EMBL" id="MBY70822.1"/>
    </source>
</evidence>
<dbReference type="PRINTS" id="PR01823">
    <property type="entry name" value="JANUSKINASE"/>
</dbReference>
<dbReference type="GO" id="GO:0005829">
    <property type="term" value="C:cytosol"/>
    <property type="evidence" value="ECO:0007669"/>
    <property type="project" value="TreeGrafter"/>
</dbReference>
<evidence type="ECO:0000256" key="3">
    <source>
        <dbReference type="ARBA" id="ARBA00022553"/>
    </source>
</evidence>
<keyword evidence="6 14" id="KW-0547">Nucleotide-binding</keyword>
<dbReference type="PROSITE" id="PS00109">
    <property type="entry name" value="PROTEIN_KINASE_TYR"/>
    <property type="match status" value="1"/>
</dbReference>
<sequence>MDSSISIKVHTAVQATPYEIPVTINTTVEDVVIETSKLLNIGPVARHLFGLRVLSITDDNLWLSPSLFILYAKNEHHVYEYKLRYKMPDVKRLKSTDRYAYNFYFYQVKSDLLKSKVTGLCYDTYKRELIGLGVVDMYRAILEENKSRETVEQNYKQFMPKEVVKQHMFFLKKPVQDTLKKIISNNTVDTHYVSVIKESYLEQFNSIAPDYLEEEYKALYNENGTSVNVTFRVNPFHSKMPGVRMCTENRKEWLHLAAIEDLCFLSTTDDGTVEISRKTGIPIHLKFLNTSTMISFITLLNGYYRLMVNWNFDLCASTNTPTLSKLKSIRSHGPISIMKSTSILKKKMSKKHGSFILRQSMKNYDNYVIDVCVNQSMKPMTYVIESKGGLYKLAGDNSIEYPSIWRLITNNKMSLNFIECIFPSDIAMNELLLCQNTSIKHISNDDEEDKVIGPYLINSDSIKLLKTICSPKKKVQSLMKVRVATWSKSKRNESTVVVKLFQDDVNISLHLMDMLSLSKRWSSVSSSAIVRLFGLCVDTPTALVSEYFALGPLDTFLRNNKDKVSFSNLVEAATHIATALWDMEMASLVHGKIRCHKFVVAEHTRNSFVVKLTDPGIHKCYTSHDLYWIPIEFYNNIELARKSPQADIWAFSSTLWELFNYGIVLPEVQNVEMFKKKFEKNIKMPKPDCCTDDIYQIMTDCWDCDPFIRKKPQATLRDLRQIWLQIYASPQHEYTPLKKEEIYSDDVTCSDATIYCTSDYTIETFLDTVSSSFSGSETKSDFIDFNSNPDDGRSYQNENPLLATNTSFNQFMEQLTSKEEIKSNMLSAMNCQKKTYQFNNATLSLRQVIGQGFYGVVLEGLLEYNDYRKKKVAVKHMKRSFQTEDFQREIAIIEGLNHPNIVKIEGVLEEPNLMLVMEYVEFGSLSSYLRLHEDELMEKTNILLKYSLDVAQGMEYLGSLNIIHRDLATRNILVANPTNVKISDFGLAQFLPDEKYYYLQTMRDLPLKWHAPEAILYGKFSPKTDIWAYGVLLFEIFSLGKEPNVVSKLEERLDVENLIRVLEEGHRLQCPSCPPCTIDIYNKLMRPCWSYIAGDRPNFTHLINIIQSLMNVQTDENSIQG</sequence>
<evidence type="ECO:0000256" key="8">
    <source>
        <dbReference type="ARBA" id="ARBA00022840"/>
    </source>
</evidence>
<feature type="binding site" evidence="14">
    <location>
        <position position="875"/>
    </location>
    <ligand>
        <name>ATP</name>
        <dbReference type="ChEBI" id="CHEBI:30616"/>
    </ligand>
</feature>
<dbReference type="GO" id="GO:0035556">
    <property type="term" value="P:intracellular signal transduction"/>
    <property type="evidence" value="ECO:0007669"/>
    <property type="project" value="InterPro"/>
</dbReference>
<evidence type="ECO:0000256" key="5">
    <source>
        <dbReference type="ARBA" id="ARBA00022737"/>
    </source>
</evidence>
<dbReference type="GO" id="GO:0019221">
    <property type="term" value="P:cytokine-mediated signaling pathway"/>
    <property type="evidence" value="ECO:0007669"/>
    <property type="project" value="TreeGrafter"/>
</dbReference>
<dbReference type="PROSITE" id="PS00107">
    <property type="entry name" value="PROTEIN_KINASE_ATP"/>
    <property type="match status" value="1"/>
</dbReference>
<dbReference type="GO" id="GO:0048468">
    <property type="term" value="P:cell development"/>
    <property type="evidence" value="ECO:0007669"/>
    <property type="project" value="UniProtKB-ARBA"/>
</dbReference>
<organism evidence="17">
    <name type="scientific">Sipha flava</name>
    <name type="common">yellow sugarcane aphid</name>
    <dbReference type="NCBI Taxonomy" id="143950"/>
    <lineage>
        <taxon>Eukaryota</taxon>
        <taxon>Metazoa</taxon>
        <taxon>Ecdysozoa</taxon>
        <taxon>Arthropoda</taxon>
        <taxon>Hexapoda</taxon>
        <taxon>Insecta</taxon>
        <taxon>Pterygota</taxon>
        <taxon>Neoptera</taxon>
        <taxon>Paraneoptera</taxon>
        <taxon>Hemiptera</taxon>
        <taxon>Sternorrhyncha</taxon>
        <taxon>Aphidomorpha</taxon>
        <taxon>Aphidoidea</taxon>
        <taxon>Aphididae</taxon>
        <taxon>Sipha</taxon>
    </lineage>
</organism>
<dbReference type="GO" id="GO:0004715">
    <property type="term" value="F:non-membrane spanning protein tyrosine kinase activity"/>
    <property type="evidence" value="ECO:0007669"/>
    <property type="project" value="UniProtKB-EC"/>
</dbReference>
<dbReference type="CDD" id="cd14473">
    <property type="entry name" value="FERM_B-lobe"/>
    <property type="match status" value="1"/>
</dbReference>
<dbReference type="InterPro" id="IPR036860">
    <property type="entry name" value="SH2_dom_sf"/>
</dbReference>
<dbReference type="AlphaFoldDB" id="A0A2S2Q101"/>
<dbReference type="PROSITE" id="PS50057">
    <property type="entry name" value="FERM_3"/>
    <property type="match status" value="1"/>
</dbReference>
<evidence type="ECO:0000256" key="2">
    <source>
        <dbReference type="ARBA" id="ARBA00011903"/>
    </source>
</evidence>
<reference evidence="17" key="1">
    <citation type="submission" date="2018-04" db="EMBL/GenBank/DDBJ databases">
        <title>Transcriptome assembly of Sipha flava.</title>
        <authorList>
            <person name="Scully E.D."/>
            <person name="Geib S.M."/>
            <person name="Palmer N.A."/>
            <person name="Koch K."/>
            <person name="Bradshaw J."/>
            <person name="Heng-Moss T."/>
            <person name="Sarath G."/>
        </authorList>
    </citation>
    <scope>NUCLEOTIDE SEQUENCE</scope>
</reference>
<dbReference type="InterPro" id="IPR000299">
    <property type="entry name" value="FERM_domain"/>
</dbReference>
<evidence type="ECO:0000256" key="4">
    <source>
        <dbReference type="ARBA" id="ARBA00022679"/>
    </source>
</evidence>
<dbReference type="OrthoDB" id="1915767at2759"/>
<evidence type="ECO:0000259" key="15">
    <source>
        <dbReference type="PROSITE" id="PS50011"/>
    </source>
</evidence>
<evidence type="ECO:0000256" key="1">
    <source>
        <dbReference type="ARBA" id="ARBA00004308"/>
    </source>
</evidence>
<dbReference type="EMBL" id="GGMS01001619">
    <property type="protein sequence ID" value="MBY70822.1"/>
    <property type="molecule type" value="Transcribed_RNA"/>
</dbReference>
<evidence type="ECO:0000256" key="10">
    <source>
        <dbReference type="ARBA" id="ARBA00023136"/>
    </source>
</evidence>
<dbReference type="RefSeq" id="XP_025417219.1">
    <property type="nucleotide sequence ID" value="XM_025561434.1"/>
</dbReference>
<evidence type="ECO:0000256" key="9">
    <source>
        <dbReference type="ARBA" id="ARBA00022999"/>
    </source>
</evidence>
<evidence type="ECO:0000313" key="19">
    <source>
        <dbReference type="RefSeq" id="XP_025417219.1"/>
    </source>
</evidence>
<dbReference type="GO" id="GO:0071944">
    <property type="term" value="C:cell periphery"/>
    <property type="evidence" value="ECO:0007669"/>
    <property type="project" value="UniProtKB-ARBA"/>
</dbReference>
<keyword evidence="3" id="KW-0597">Phosphoprotein</keyword>
<dbReference type="PRINTS" id="PR00109">
    <property type="entry name" value="TYRKINASE"/>
</dbReference>
<dbReference type="GO" id="GO:0030182">
    <property type="term" value="P:neuron differentiation"/>
    <property type="evidence" value="ECO:0007669"/>
    <property type="project" value="UniProtKB-ARBA"/>
</dbReference>
<keyword evidence="9" id="KW-0727">SH2 domain</keyword>
<keyword evidence="11" id="KW-0829">Tyrosine-protein kinase</keyword>
<protein>
    <recommendedName>
        <fullName evidence="2">non-specific protein-tyrosine kinase</fullName>
        <ecNumber evidence="2">2.7.10.2</ecNumber>
    </recommendedName>
</protein>
<evidence type="ECO:0000256" key="13">
    <source>
        <dbReference type="ARBA" id="ARBA00051245"/>
    </source>
</evidence>
<dbReference type="GO" id="GO:0012505">
    <property type="term" value="C:endomembrane system"/>
    <property type="evidence" value="ECO:0007669"/>
    <property type="project" value="UniProtKB-SubCell"/>
</dbReference>
<evidence type="ECO:0000256" key="7">
    <source>
        <dbReference type="ARBA" id="ARBA00022777"/>
    </source>
</evidence>
<keyword evidence="5" id="KW-0677">Repeat</keyword>
<dbReference type="GO" id="GO:0009887">
    <property type="term" value="P:animal organ morphogenesis"/>
    <property type="evidence" value="ECO:0007669"/>
    <property type="project" value="UniProtKB-ARBA"/>
</dbReference>
<dbReference type="InterPro" id="IPR011009">
    <property type="entry name" value="Kinase-like_dom_sf"/>
</dbReference>
<dbReference type="EC" id="2.7.10.2" evidence="2"/>
<comment type="subcellular location">
    <subcellularLocation>
        <location evidence="1">Endomembrane system</location>
    </subcellularLocation>
</comment>
<dbReference type="InterPro" id="IPR017441">
    <property type="entry name" value="Protein_kinase_ATP_BS"/>
</dbReference>
<reference evidence="19" key="2">
    <citation type="submission" date="2025-04" db="UniProtKB">
        <authorList>
            <consortium name="RefSeq"/>
        </authorList>
    </citation>
    <scope>IDENTIFICATION</scope>
    <source>
        <tissue evidence="19">Whole body</tissue>
    </source>
</reference>
<dbReference type="GO" id="GO:0051130">
    <property type="term" value="P:positive regulation of cellular component organization"/>
    <property type="evidence" value="ECO:0007669"/>
    <property type="project" value="UniProtKB-ARBA"/>
</dbReference>
<dbReference type="GO" id="GO:0016020">
    <property type="term" value="C:membrane"/>
    <property type="evidence" value="ECO:0007669"/>
    <property type="project" value="InterPro"/>
</dbReference>
<evidence type="ECO:0000259" key="16">
    <source>
        <dbReference type="PROSITE" id="PS50057"/>
    </source>
</evidence>